<dbReference type="AlphaFoldDB" id="A0A5K3FP20"/>
<dbReference type="WBParaSite" id="MCU_010224-RA">
    <property type="protein sequence ID" value="MCU_010224-RA"/>
    <property type="gene ID" value="MCU_010224"/>
</dbReference>
<sequence>MTTSNYADPRQLLHGLPANTSAIISSANPLCNHDSDPVPFARKSNTDARCSTALTSTLSLSRSTYTVKLKCKKYTTTAHDRIIVWCQRSRVSRTLPRNYWF</sequence>
<accession>A0A5K3FP20</accession>
<evidence type="ECO:0000313" key="1">
    <source>
        <dbReference type="WBParaSite" id="MCU_010224-RA"/>
    </source>
</evidence>
<reference evidence="1" key="1">
    <citation type="submission" date="2019-11" db="UniProtKB">
        <authorList>
            <consortium name="WormBaseParasite"/>
        </authorList>
    </citation>
    <scope>IDENTIFICATION</scope>
</reference>
<name>A0A5K3FP20_MESCO</name>
<protein>
    <submittedName>
        <fullName evidence="1">MSP domain-containing protein</fullName>
    </submittedName>
</protein>
<proteinExistence type="predicted"/>
<organism evidence="1">
    <name type="scientific">Mesocestoides corti</name>
    <name type="common">Flatworm</name>
    <dbReference type="NCBI Taxonomy" id="53468"/>
    <lineage>
        <taxon>Eukaryota</taxon>
        <taxon>Metazoa</taxon>
        <taxon>Spiralia</taxon>
        <taxon>Lophotrochozoa</taxon>
        <taxon>Platyhelminthes</taxon>
        <taxon>Cestoda</taxon>
        <taxon>Eucestoda</taxon>
        <taxon>Cyclophyllidea</taxon>
        <taxon>Mesocestoididae</taxon>
        <taxon>Mesocestoides</taxon>
    </lineage>
</organism>